<keyword evidence="1" id="KW-0479">Metal-binding</keyword>
<dbReference type="Pfam" id="PF02008">
    <property type="entry name" value="zf-CXXC"/>
    <property type="match status" value="1"/>
</dbReference>
<dbReference type="InterPro" id="IPR001965">
    <property type="entry name" value="Znf_PHD"/>
</dbReference>
<dbReference type="GO" id="GO:0003677">
    <property type="term" value="F:DNA binding"/>
    <property type="evidence" value="ECO:0007669"/>
    <property type="project" value="InterPro"/>
</dbReference>
<proteinExistence type="predicted"/>
<reference evidence="8" key="2">
    <citation type="submission" date="2021-04" db="EMBL/GenBank/DDBJ databases">
        <authorList>
            <person name="Podell S."/>
        </authorList>
    </citation>
    <scope>NUCLEOTIDE SEQUENCE</scope>
    <source>
        <strain evidence="8">Hildebrandi</strain>
    </source>
</reference>
<feature type="region of interest" description="Disordered" evidence="5">
    <location>
        <begin position="69"/>
        <end position="130"/>
    </location>
</feature>
<dbReference type="PROSITE" id="PS50016">
    <property type="entry name" value="ZF_PHD_2"/>
    <property type="match status" value="1"/>
</dbReference>
<dbReference type="SMART" id="SM00249">
    <property type="entry name" value="PHD"/>
    <property type="match status" value="1"/>
</dbReference>
<dbReference type="AlphaFoldDB" id="A0A9K3PTB3"/>
<keyword evidence="3" id="KW-0862">Zinc</keyword>
<evidence type="ECO:0000259" key="7">
    <source>
        <dbReference type="PROSITE" id="PS51058"/>
    </source>
</evidence>
<evidence type="ECO:0000256" key="2">
    <source>
        <dbReference type="ARBA" id="ARBA00022771"/>
    </source>
</evidence>
<keyword evidence="9" id="KW-1185">Reference proteome</keyword>
<evidence type="ECO:0000256" key="1">
    <source>
        <dbReference type="ARBA" id="ARBA00022723"/>
    </source>
</evidence>
<dbReference type="PANTHER" id="PTHR47162:SF10">
    <property type="entry name" value="METHYL-CPG-BINDING DOMAIN-CONTAINING PROTEIN 9 ISOFORM X1"/>
    <property type="match status" value="1"/>
</dbReference>
<evidence type="ECO:0000313" key="9">
    <source>
        <dbReference type="Proteomes" id="UP000693970"/>
    </source>
</evidence>
<accession>A0A9K3PTB3</accession>
<sequence>MSPTPKKRQKKADENSGFRAYRVRCGECEACQREDCRKCDECVRKKKYGGDGTSKQACLMRKCRNLKFVPKVSPSGGGSKIESNKKSRRSTQEFSKGDQQAEGDKEKTTKKSGSNPLPSEEPPNVSTATAVSSHISATIFAKNGTVPAESRPKSPICYRLPASLIQVPSDSNDPFCDESQEFDDRRSPLSFGPLGSKRYRLENSSSVPTYFAGQPVPFKRYGVCSVCGMDEVSKNDTIVLCDGPGCGQEFHMQCCRPALLSIPEGDFYCFDCSTSGASDSLKAYFDEMEDARDAWNDHYSDQDTLTFVDHLILKDLKDHQWEYIAPAEQNLAEEEKLGKIIASSRPPCSELERLHANSSELIGKAILLHCPKSNDYHTGRILQAKRIYESEDPSENDVVVDSECLVRFPAGRDNRKVTLTRWMRLEEHSLAVATGLVWGLHTTAQEGVPVSKKQQRQWLPSKLWLRSSRELDVSMHMLQEGLDQIRFRDWRYQNKTAGSSIEKKTPTWILGELLGRGSFKLLNIETETRSHSSLLRLANFNENKSERHTQAKNATNHTNEKLLEQVTPPNERLIQLMTALERAETDEQARVQAWNQIPLRNALHKKALSCQDESNLPPLITVDATGLIQPSPLVQPGFDRLYILDRVTPTWEEESRRWGRVRMKPFRTKDVALSLSCSLLECGSITSCIQDLNDRQGAMR</sequence>
<feature type="domain" description="CXXC-type" evidence="7">
    <location>
        <begin position="16"/>
        <end position="64"/>
    </location>
</feature>
<feature type="domain" description="PHD-type" evidence="6">
    <location>
        <begin position="221"/>
        <end position="275"/>
    </location>
</feature>
<dbReference type="PANTHER" id="PTHR47162">
    <property type="entry name" value="OS02G0192300 PROTEIN"/>
    <property type="match status" value="1"/>
</dbReference>
<dbReference type="Proteomes" id="UP000693970">
    <property type="component" value="Unassembled WGS sequence"/>
</dbReference>
<dbReference type="PROSITE" id="PS01359">
    <property type="entry name" value="ZF_PHD_1"/>
    <property type="match status" value="1"/>
</dbReference>
<dbReference type="OrthoDB" id="49451at2759"/>
<evidence type="ECO:0000256" key="3">
    <source>
        <dbReference type="ARBA" id="ARBA00022833"/>
    </source>
</evidence>
<reference evidence="8" key="1">
    <citation type="journal article" date="2021" name="Sci. Rep.">
        <title>Diploid genomic architecture of Nitzschia inconspicua, an elite biomass production diatom.</title>
        <authorList>
            <person name="Oliver A."/>
            <person name="Podell S."/>
            <person name="Pinowska A."/>
            <person name="Traller J.C."/>
            <person name="Smith S.R."/>
            <person name="McClure R."/>
            <person name="Beliaev A."/>
            <person name="Bohutskyi P."/>
            <person name="Hill E.A."/>
            <person name="Rabines A."/>
            <person name="Zheng H."/>
            <person name="Allen L.Z."/>
            <person name="Kuo A."/>
            <person name="Grigoriev I.V."/>
            <person name="Allen A.E."/>
            <person name="Hazlebeck D."/>
            <person name="Allen E.E."/>
        </authorList>
    </citation>
    <scope>NUCLEOTIDE SEQUENCE</scope>
    <source>
        <strain evidence="8">Hildebrandi</strain>
    </source>
</reference>
<comment type="caution">
    <text evidence="8">The sequence shown here is derived from an EMBL/GenBank/DDBJ whole genome shotgun (WGS) entry which is preliminary data.</text>
</comment>
<keyword evidence="2 4" id="KW-0863">Zinc-finger</keyword>
<evidence type="ECO:0000313" key="8">
    <source>
        <dbReference type="EMBL" id="KAG7358661.1"/>
    </source>
</evidence>
<dbReference type="EMBL" id="JAGRRH010000014">
    <property type="protein sequence ID" value="KAG7358661.1"/>
    <property type="molecule type" value="Genomic_DNA"/>
</dbReference>
<evidence type="ECO:0000256" key="4">
    <source>
        <dbReference type="PROSITE-ProRule" id="PRU00146"/>
    </source>
</evidence>
<dbReference type="InterPro" id="IPR002857">
    <property type="entry name" value="Znf_CXXC"/>
</dbReference>
<evidence type="ECO:0000256" key="5">
    <source>
        <dbReference type="SAM" id="MobiDB-lite"/>
    </source>
</evidence>
<name>A0A9K3PTB3_9STRA</name>
<dbReference type="InterPro" id="IPR019787">
    <property type="entry name" value="Znf_PHD-finger"/>
</dbReference>
<protein>
    <submittedName>
        <fullName evidence="8">CXXC zinc finger domain containing protein</fullName>
    </submittedName>
</protein>
<organism evidence="8 9">
    <name type="scientific">Nitzschia inconspicua</name>
    <dbReference type="NCBI Taxonomy" id="303405"/>
    <lineage>
        <taxon>Eukaryota</taxon>
        <taxon>Sar</taxon>
        <taxon>Stramenopiles</taxon>
        <taxon>Ochrophyta</taxon>
        <taxon>Bacillariophyta</taxon>
        <taxon>Bacillariophyceae</taxon>
        <taxon>Bacillariophycidae</taxon>
        <taxon>Bacillariales</taxon>
        <taxon>Bacillariaceae</taxon>
        <taxon>Nitzschia</taxon>
    </lineage>
</organism>
<gene>
    <name evidence="8" type="ORF">IV203_015250</name>
</gene>
<evidence type="ECO:0000259" key="6">
    <source>
        <dbReference type="PROSITE" id="PS50016"/>
    </source>
</evidence>
<dbReference type="GO" id="GO:0008270">
    <property type="term" value="F:zinc ion binding"/>
    <property type="evidence" value="ECO:0007669"/>
    <property type="project" value="UniProtKB-KW"/>
</dbReference>
<dbReference type="InterPro" id="IPR019786">
    <property type="entry name" value="Zinc_finger_PHD-type_CS"/>
</dbReference>
<dbReference type="PROSITE" id="PS51058">
    <property type="entry name" value="ZF_CXXC"/>
    <property type="match status" value="1"/>
</dbReference>